<evidence type="ECO:0008006" key="4">
    <source>
        <dbReference type="Google" id="ProtNLM"/>
    </source>
</evidence>
<dbReference type="CDD" id="cd13544">
    <property type="entry name" value="PBP2_Fbp_like_1"/>
    <property type="match status" value="1"/>
</dbReference>
<dbReference type="EMBL" id="NFKK01000020">
    <property type="protein sequence ID" value="OUP51548.1"/>
    <property type="molecule type" value="Genomic_DNA"/>
</dbReference>
<dbReference type="GO" id="GO:0030976">
    <property type="term" value="F:thiamine pyrophosphate binding"/>
    <property type="evidence" value="ECO:0007669"/>
    <property type="project" value="TreeGrafter"/>
</dbReference>
<dbReference type="Pfam" id="PF13343">
    <property type="entry name" value="SBP_bac_6"/>
    <property type="match status" value="1"/>
</dbReference>
<keyword evidence="1" id="KW-0732">Signal</keyword>
<gene>
    <name evidence="2" type="ORF">B5F17_12535</name>
</gene>
<evidence type="ECO:0000313" key="3">
    <source>
        <dbReference type="Proteomes" id="UP000195897"/>
    </source>
</evidence>
<accession>A0A1Y4L460</accession>
<sequence length="400" mass="43544">MHTDSGGKFLSDAARYPVPYRVCYSIRAVSSCPPFGRWNGWCNMKKQGILLGVLALLALAGCSAHTQTAVPASQIKPQVQVTEPASDSGSLTIYSPLPESETSLYCSAFHKDAGIDVECIYVSAGETVARLAAEQDAPKASVLLGGSADNYVQMRKDGLLEPYQSAELTDVPEAYLDVYGVWNPIYIGAICFVCNEDWFAQTGTPLPQCWDDLLSPALAGQVVLTSPETSGTAYTILATLVQLRGETAAWDYLRALDQNIGQYTKASTQSVDLVKTGDYAVGVVFYHDGRRAMLDGYPVSLHIPEDGTGYEIGACALIRGGLREEQQNARQFINWMTSPRGQECYIEAKSCRLPANSMARAADGLPALQDMNLIAYDLEWAGRNRSRLVDTFLHEVRGEP</sequence>
<dbReference type="GO" id="GO:0030288">
    <property type="term" value="C:outer membrane-bounded periplasmic space"/>
    <property type="evidence" value="ECO:0007669"/>
    <property type="project" value="TreeGrafter"/>
</dbReference>
<dbReference type="PANTHER" id="PTHR30006:SF2">
    <property type="entry name" value="ABC TRANSPORTER SUBSTRATE-BINDING PROTEIN"/>
    <property type="match status" value="1"/>
</dbReference>
<name>A0A1Y4L460_9FIRM</name>
<dbReference type="GO" id="GO:0030975">
    <property type="term" value="F:thiamine binding"/>
    <property type="evidence" value="ECO:0007669"/>
    <property type="project" value="TreeGrafter"/>
</dbReference>
<dbReference type="PANTHER" id="PTHR30006">
    <property type="entry name" value="THIAMINE-BINDING PERIPLASMIC PROTEIN-RELATED"/>
    <property type="match status" value="1"/>
</dbReference>
<comment type="caution">
    <text evidence="2">The sequence shown here is derived from an EMBL/GenBank/DDBJ whole genome shotgun (WGS) entry which is preliminary data.</text>
</comment>
<evidence type="ECO:0000313" key="2">
    <source>
        <dbReference type="EMBL" id="OUP51548.1"/>
    </source>
</evidence>
<evidence type="ECO:0000256" key="1">
    <source>
        <dbReference type="ARBA" id="ARBA00022729"/>
    </source>
</evidence>
<organism evidence="2 3">
    <name type="scientific">Butyricicoccus pullicaecorum</name>
    <dbReference type="NCBI Taxonomy" id="501571"/>
    <lineage>
        <taxon>Bacteria</taxon>
        <taxon>Bacillati</taxon>
        <taxon>Bacillota</taxon>
        <taxon>Clostridia</taxon>
        <taxon>Eubacteriales</taxon>
        <taxon>Butyricicoccaceae</taxon>
        <taxon>Butyricicoccus</taxon>
    </lineage>
</organism>
<dbReference type="SUPFAM" id="SSF53850">
    <property type="entry name" value="Periplasmic binding protein-like II"/>
    <property type="match status" value="1"/>
</dbReference>
<dbReference type="Gene3D" id="3.40.190.10">
    <property type="entry name" value="Periplasmic binding protein-like II"/>
    <property type="match status" value="2"/>
</dbReference>
<dbReference type="Proteomes" id="UP000195897">
    <property type="component" value="Unassembled WGS sequence"/>
</dbReference>
<dbReference type="PIRSF" id="PIRSF002825">
    <property type="entry name" value="CfbpA"/>
    <property type="match status" value="1"/>
</dbReference>
<protein>
    <recommendedName>
        <fullName evidence="4">Iron ABC transporter substrate-binding protein</fullName>
    </recommendedName>
</protein>
<proteinExistence type="predicted"/>
<dbReference type="AlphaFoldDB" id="A0A1Y4L460"/>
<dbReference type="GO" id="GO:0015888">
    <property type="term" value="P:thiamine transport"/>
    <property type="evidence" value="ECO:0007669"/>
    <property type="project" value="TreeGrafter"/>
</dbReference>
<reference evidence="3" key="1">
    <citation type="submission" date="2017-04" db="EMBL/GenBank/DDBJ databases">
        <title>Function of individual gut microbiota members based on whole genome sequencing of pure cultures obtained from chicken caecum.</title>
        <authorList>
            <person name="Medvecky M."/>
            <person name="Cejkova D."/>
            <person name="Polansky O."/>
            <person name="Karasova D."/>
            <person name="Kubasova T."/>
            <person name="Cizek A."/>
            <person name="Rychlik I."/>
        </authorList>
    </citation>
    <scope>NUCLEOTIDE SEQUENCE [LARGE SCALE GENOMIC DNA]</scope>
    <source>
        <strain evidence="3">An180</strain>
    </source>
</reference>
<dbReference type="InterPro" id="IPR026045">
    <property type="entry name" value="Ferric-bd"/>
</dbReference>